<name>A0ABQ6WYU4_9EURO</name>
<dbReference type="Pfam" id="PF00724">
    <property type="entry name" value="Oxidored_FMN"/>
    <property type="match status" value="1"/>
</dbReference>
<dbReference type="InterPro" id="IPR045247">
    <property type="entry name" value="Oye-like"/>
</dbReference>
<organism evidence="2 3">
    <name type="scientific">Aspergillus pseudocaelatus</name>
    <dbReference type="NCBI Taxonomy" id="1825620"/>
    <lineage>
        <taxon>Eukaryota</taxon>
        <taxon>Fungi</taxon>
        <taxon>Dikarya</taxon>
        <taxon>Ascomycota</taxon>
        <taxon>Pezizomycotina</taxon>
        <taxon>Eurotiomycetes</taxon>
        <taxon>Eurotiomycetidae</taxon>
        <taxon>Eurotiales</taxon>
        <taxon>Aspergillaceae</taxon>
        <taxon>Aspergillus</taxon>
        <taxon>Aspergillus subgen. Circumdati</taxon>
    </lineage>
</organism>
<gene>
    <name evidence="2" type="ORF">BDV36DRAFT_311393</name>
</gene>
<dbReference type="Proteomes" id="UP000325395">
    <property type="component" value="Unassembled WGS sequence"/>
</dbReference>
<dbReference type="PANTHER" id="PTHR22893:SF91">
    <property type="entry name" value="NADPH DEHYDROGENASE 2-RELATED"/>
    <property type="match status" value="1"/>
</dbReference>
<feature type="domain" description="NADH:flavin oxidoreductase/NADH oxidase N-terminal" evidence="1">
    <location>
        <begin position="6"/>
        <end position="336"/>
    </location>
</feature>
<reference evidence="2 3" key="1">
    <citation type="submission" date="2019-04" db="EMBL/GenBank/DDBJ databases">
        <authorList>
            <consortium name="DOE Joint Genome Institute"/>
            <person name="Mondo S."/>
            <person name="Kjaerbolling I."/>
            <person name="Vesth T."/>
            <person name="Frisvad J.C."/>
            <person name="Nybo J.L."/>
            <person name="Theobald S."/>
            <person name="Kildgaard S."/>
            <person name="Isbrandt T."/>
            <person name="Kuo A."/>
            <person name="Sato A."/>
            <person name="Lyhne E.K."/>
            <person name="Kogle M.E."/>
            <person name="Wiebenga A."/>
            <person name="Kun R.S."/>
            <person name="Lubbers R.J."/>
            <person name="Makela M.R."/>
            <person name="Barry K."/>
            <person name="Chovatia M."/>
            <person name="Clum A."/>
            <person name="Daum C."/>
            <person name="Haridas S."/>
            <person name="He G."/>
            <person name="LaButti K."/>
            <person name="Lipzen A."/>
            <person name="Riley R."/>
            <person name="Salamov A."/>
            <person name="Simmons B.A."/>
            <person name="Magnuson J.K."/>
            <person name="Henrissat B."/>
            <person name="Mortensen U.H."/>
            <person name="Larsen T.O."/>
            <person name="Devries R.P."/>
            <person name="Grigoriev I.V."/>
            <person name="Machida M."/>
            <person name="Baker S.E."/>
            <person name="Andersen M.R."/>
            <person name="Cantor M.N."/>
            <person name="Hua S.X."/>
        </authorList>
    </citation>
    <scope>NUCLEOTIDE SEQUENCE [LARGE SCALE GENOMIC DNA]</scope>
    <source>
        <strain evidence="2 3">CBS 117616</strain>
    </source>
</reference>
<dbReference type="PANTHER" id="PTHR22893">
    <property type="entry name" value="NADH OXIDOREDUCTASE-RELATED"/>
    <property type="match status" value="1"/>
</dbReference>
<accession>A0ABQ6WYU4</accession>
<dbReference type="EMBL" id="ML735695">
    <property type="protein sequence ID" value="KAE8422277.1"/>
    <property type="molecule type" value="Genomic_DNA"/>
</dbReference>
<protein>
    <submittedName>
        <fullName evidence="2">FMN-linked oxidoreductase</fullName>
    </submittedName>
</protein>
<dbReference type="Gene3D" id="3.20.20.70">
    <property type="entry name" value="Aldolase class I"/>
    <property type="match status" value="1"/>
</dbReference>
<dbReference type="SUPFAM" id="SSF51395">
    <property type="entry name" value="FMN-linked oxidoreductases"/>
    <property type="match status" value="1"/>
</dbReference>
<sequence>MSQSRLFEPLKFGGLDLQHRVVLAPLTRFKADGEHVPLPMVSEYYSQRASVPGTLLVSEATFISKRAGGYPNVPGIWSADQIEAWKEVTASVHKKGSFIFLQLWALGRVAMPDVAKAEGFDIVSSSPTALQIGDVVPRELTKGEIKNFVSDYAQAAENAIRAGFDGVEIHGAGGYLIDQFTQDNCNKRNDEYGGSIENRSRFLIEVTRAIVDAVGSDRVGLRLSPWQRYQGMRMEDPVPQFTHMIRALNGLNLAYLHLIEARVIGNDDGNDDDKINPFVDAWAGPGPVILAGGFKPDSAKALVDEEFKNKNILIAFGRHFISNPDLPFRIRQGLKLTPYDRKMFYLPMVTEGYVDYPFSEEFQGYSMR</sequence>
<dbReference type="CDD" id="cd02933">
    <property type="entry name" value="OYE_like_FMN"/>
    <property type="match status" value="1"/>
</dbReference>
<dbReference type="InterPro" id="IPR001155">
    <property type="entry name" value="OxRdtase_FMN_N"/>
</dbReference>
<evidence type="ECO:0000259" key="1">
    <source>
        <dbReference type="Pfam" id="PF00724"/>
    </source>
</evidence>
<evidence type="ECO:0000313" key="2">
    <source>
        <dbReference type="EMBL" id="KAE8422277.1"/>
    </source>
</evidence>
<dbReference type="InterPro" id="IPR013785">
    <property type="entry name" value="Aldolase_TIM"/>
</dbReference>
<proteinExistence type="predicted"/>
<evidence type="ECO:0000313" key="3">
    <source>
        <dbReference type="Proteomes" id="UP000325395"/>
    </source>
</evidence>
<keyword evidence="3" id="KW-1185">Reference proteome</keyword>